<comment type="caution">
    <text evidence="4">The sequence shown here is derived from an EMBL/GenBank/DDBJ whole genome shotgun (WGS) entry which is preliminary data.</text>
</comment>
<accession>A0ABW5CF69</accession>
<dbReference type="Proteomes" id="UP001597371">
    <property type="component" value="Unassembled WGS sequence"/>
</dbReference>
<evidence type="ECO:0000313" key="5">
    <source>
        <dbReference type="Proteomes" id="UP001597371"/>
    </source>
</evidence>
<protein>
    <recommendedName>
        <fullName evidence="2">Protein-L-isoaspartate O-methyltransferase</fullName>
    </recommendedName>
    <alternativeName>
        <fullName evidence="3">Protein L-isoaspartyl methyltransferase</fullName>
    </alternativeName>
</protein>
<comment type="similarity">
    <text evidence="1">Belongs to the methyltransferase superfamily. L-isoaspartyl/D-aspartyl protein methyltransferase family.</text>
</comment>
<dbReference type="Pfam" id="PF01135">
    <property type="entry name" value="PCMT"/>
    <property type="match status" value="1"/>
</dbReference>
<dbReference type="CDD" id="cd02440">
    <property type="entry name" value="AdoMet_MTases"/>
    <property type="match status" value="1"/>
</dbReference>
<dbReference type="InterPro" id="IPR000682">
    <property type="entry name" value="PCMT"/>
</dbReference>
<reference evidence="5" key="1">
    <citation type="journal article" date="2019" name="Int. J. Syst. Evol. Microbiol.">
        <title>The Global Catalogue of Microorganisms (GCM) 10K type strain sequencing project: providing services to taxonomists for standard genome sequencing and annotation.</title>
        <authorList>
            <consortium name="The Broad Institute Genomics Platform"/>
            <consortium name="The Broad Institute Genome Sequencing Center for Infectious Disease"/>
            <person name="Wu L."/>
            <person name="Ma J."/>
        </authorList>
    </citation>
    <scope>NUCLEOTIDE SEQUENCE [LARGE SCALE GENOMIC DNA]</scope>
    <source>
        <strain evidence="5">ZS-35-S2</strain>
    </source>
</reference>
<proteinExistence type="inferred from homology"/>
<dbReference type="EMBL" id="JBHUIJ010000002">
    <property type="protein sequence ID" value="MFD2235904.1"/>
    <property type="molecule type" value="Genomic_DNA"/>
</dbReference>
<evidence type="ECO:0000256" key="3">
    <source>
        <dbReference type="ARBA" id="ARBA00030757"/>
    </source>
</evidence>
<dbReference type="InterPro" id="IPR029063">
    <property type="entry name" value="SAM-dependent_MTases_sf"/>
</dbReference>
<sequence>MNFAQARTKMVDNQIRTTDVTDLELLRAFLTVPRERFVPEARRELAYIGADVPLGRSRFLMEASPLAKLLQLAQVRSGERALDVGAGLGYATAVLAEVGASVVALEEDEELAQRAQEALSASAAGAWELARGPLNAGWSAGAPYDVILVEGSVDRVPQVLFDQLADRGRLVAVIGHGNAGMAKLFVKDGDLVSDRFGFNCSLKPLPGFVEKPSFAF</sequence>
<dbReference type="Gene3D" id="3.40.50.150">
    <property type="entry name" value="Vaccinia Virus protein VP39"/>
    <property type="match status" value="1"/>
</dbReference>
<organism evidence="4 5">
    <name type="scientific">Aureimonas populi</name>
    <dbReference type="NCBI Taxonomy" id="1701758"/>
    <lineage>
        <taxon>Bacteria</taxon>
        <taxon>Pseudomonadati</taxon>
        <taxon>Pseudomonadota</taxon>
        <taxon>Alphaproteobacteria</taxon>
        <taxon>Hyphomicrobiales</taxon>
        <taxon>Aurantimonadaceae</taxon>
        <taxon>Aureimonas</taxon>
    </lineage>
</organism>
<gene>
    <name evidence="4" type="ORF">ACFSKQ_00310</name>
</gene>
<dbReference type="SUPFAM" id="SSF53335">
    <property type="entry name" value="S-adenosyl-L-methionine-dependent methyltransferases"/>
    <property type="match status" value="1"/>
</dbReference>
<keyword evidence="5" id="KW-1185">Reference proteome</keyword>
<evidence type="ECO:0000256" key="1">
    <source>
        <dbReference type="ARBA" id="ARBA00005369"/>
    </source>
</evidence>
<evidence type="ECO:0000256" key="2">
    <source>
        <dbReference type="ARBA" id="ARBA00013346"/>
    </source>
</evidence>
<dbReference type="PANTHER" id="PTHR11579:SF18">
    <property type="entry name" value="PROTEIN-L-ISOASPARTATE O-METHYLTRANSFERASE"/>
    <property type="match status" value="1"/>
</dbReference>
<dbReference type="RefSeq" id="WP_209736148.1">
    <property type="nucleotide sequence ID" value="NZ_CP072611.1"/>
</dbReference>
<evidence type="ECO:0000313" key="4">
    <source>
        <dbReference type="EMBL" id="MFD2235904.1"/>
    </source>
</evidence>
<name>A0ABW5CF69_9HYPH</name>
<dbReference type="PANTHER" id="PTHR11579">
    <property type="entry name" value="PROTEIN-L-ISOASPARTATE O-METHYLTRANSFERASE"/>
    <property type="match status" value="1"/>
</dbReference>